<feature type="coiled-coil region" evidence="1">
    <location>
        <begin position="56"/>
        <end position="111"/>
    </location>
</feature>
<keyword evidence="2" id="KW-0472">Membrane</keyword>
<evidence type="ECO:0000256" key="1">
    <source>
        <dbReference type="SAM" id="Coils"/>
    </source>
</evidence>
<keyword evidence="2" id="KW-1133">Transmembrane helix</keyword>
<sequence length="214" mass="24525">MIRINFIKKEKRGFALPSVSLEQLKKLDVRELAKDKAILAIPAVGVALLAGEIFYSFQLKQEIESLQREVNNLTAQRNDLKKKADAIQARKKALTAEINTVKNRIRQLELSKDLILVLKGYYEPFNSSLVYLYNFVPSTVWFNSLSQNMDFQRVNVELSFGSYDIDSIKNFFTIVKKEFPQLTPSEIKKQENPNGIIYYVSSIKFGRNFTSGGE</sequence>
<dbReference type="RefSeq" id="WP_121011710.1">
    <property type="nucleotide sequence ID" value="NZ_RCCJ01000001.1"/>
</dbReference>
<dbReference type="EMBL" id="RCCJ01000001">
    <property type="protein sequence ID" value="RLJ71017.1"/>
    <property type="molecule type" value="Genomic_DNA"/>
</dbReference>
<comment type="caution">
    <text evidence="3">The sequence shown here is derived from an EMBL/GenBank/DDBJ whole genome shotgun (WGS) entry which is preliminary data.</text>
</comment>
<dbReference type="OrthoDB" id="9821843at2"/>
<dbReference type="Proteomes" id="UP000267841">
    <property type="component" value="Unassembled WGS sequence"/>
</dbReference>
<protein>
    <submittedName>
        <fullName evidence="3">Uncharacterized protein</fullName>
    </submittedName>
</protein>
<evidence type="ECO:0000313" key="3">
    <source>
        <dbReference type="EMBL" id="RLJ71017.1"/>
    </source>
</evidence>
<reference evidence="3 4" key="1">
    <citation type="submission" date="2018-10" db="EMBL/GenBank/DDBJ databases">
        <title>Genomic Encyclopedia of Archaeal and Bacterial Type Strains, Phase II (KMG-II): from individual species to whole genera.</title>
        <authorList>
            <person name="Goeker M."/>
        </authorList>
    </citation>
    <scope>NUCLEOTIDE SEQUENCE [LARGE SCALE GENOMIC DNA]</scope>
    <source>
        <strain evidence="3 4">DSM 16510</strain>
    </source>
</reference>
<name>A0A497XPW7_9AQUI</name>
<dbReference type="AlphaFoldDB" id="A0A497XPW7"/>
<accession>A0A497XPW7</accession>
<evidence type="ECO:0000256" key="2">
    <source>
        <dbReference type="SAM" id="Phobius"/>
    </source>
</evidence>
<organism evidence="3 4">
    <name type="scientific">Hydrogenivirga caldilitoris</name>
    <dbReference type="NCBI Taxonomy" id="246264"/>
    <lineage>
        <taxon>Bacteria</taxon>
        <taxon>Pseudomonadati</taxon>
        <taxon>Aquificota</taxon>
        <taxon>Aquificia</taxon>
        <taxon>Aquificales</taxon>
        <taxon>Aquificaceae</taxon>
        <taxon>Hydrogenivirga</taxon>
    </lineage>
</organism>
<dbReference type="Gene3D" id="6.10.250.3150">
    <property type="match status" value="1"/>
</dbReference>
<keyword evidence="4" id="KW-1185">Reference proteome</keyword>
<keyword evidence="2" id="KW-0812">Transmembrane</keyword>
<keyword evidence="1" id="KW-0175">Coiled coil</keyword>
<feature type="transmembrane region" description="Helical" evidence="2">
    <location>
        <begin position="37"/>
        <end position="57"/>
    </location>
</feature>
<evidence type="ECO:0000313" key="4">
    <source>
        <dbReference type="Proteomes" id="UP000267841"/>
    </source>
</evidence>
<proteinExistence type="predicted"/>
<gene>
    <name evidence="3" type="ORF">BCF55_1306</name>
</gene>